<evidence type="ECO:0000313" key="3">
    <source>
        <dbReference type="Proteomes" id="UP000767238"/>
    </source>
</evidence>
<dbReference type="Proteomes" id="UP000767238">
    <property type="component" value="Unassembled WGS sequence"/>
</dbReference>
<organism evidence="2 3">
    <name type="scientific">Aureobasidium melanogenum</name>
    <name type="common">Aureobasidium pullulans var. melanogenum</name>
    <dbReference type="NCBI Taxonomy" id="46634"/>
    <lineage>
        <taxon>Eukaryota</taxon>
        <taxon>Fungi</taxon>
        <taxon>Dikarya</taxon>
        <taxon>Ascomycota</taxon>
        <taxon>Pezizomycotina</taxon>
        <taxon>Dothideomycetes</taxon>
        <taxon>Dothideomycetidae</taxon>
        <taxon>Dothideales</taxon>
        <taxon>Saccotheciaceae</taxon>
        <taxon>Aureobasidium</taxon>
    </lineage>
</organism>
<gene>
    <name evidence="2" type="ORF">KCV03_g5312</name>
</gene>
<reference evidence="2" key="2">
    <citation type="submission" date="2021-08" db="EMBL/GenBank/DDBJ databases">
        <authorList>
            <person name="Gostincar C."/>
            <person name="Sun X."/>
            <person name="Song Z."/>
            <person name="Gunde-Cimerman N."/>
        </authorList>
    </citation>
    <scope>NUCLEOTIDE SEQUENCE</scope>
    <source>
        <strain evidence="2">EXF-8016</strain>
    </source>
</reference>
<feature type="region of interest" description="Disordered" evidence="1">
    <location>
        <begin position="1"/>
        <end position="25"/>
    </location>
</feature>
<evidence type="ECO:0000313" key="2">
    <source>
        <dbReference type="EMBL" id="KAH0220916.1"/>
    </source>
</evidence>
<comment type="caution">
    <text evidence="2">The sequence shown here is derived from an EMBL/GenBank/DDBJ whole genome shotgun (WGS) entry which is preliminary data.</text>
</comment>
<feature type="non-terminal residue" evidence="2">
    <location>
        <position position="1"/>
    </location>
</feature>
<accession>A0A9P8GHB8</accession>
<sequence>MAPLDSNSNQSRGPNHTNNSVGFRDDPVRSMAAEVVGLALSFQQTGDSQNALKPDSHLLQFVNNIDGPPTEEMAEKALEDIQSLWPSTAKDLTPTMLLQIHHCLRASKIAIRYSHLGLFLVRCASSIREAQQPLDDPKAKEIALDTEKFVSKALELE</sequence>
<proteinExistence type="predicted"/>
<dbReference type="AlphaFoldDB" id="A0A9P8GHB8"/>
<evidence type="ECO:0000256" key="1">
    <source>
        <dbReference type="SAM" id="MobiDB-lite"/>
    </source>
</evidence>
<dbReference type="OrthoDB" id="10452744at2759"/>
<name>A0A9P8GHB8_AURME</name>
<dbReference type="EMBL" id="JAHFYH010000035">
    <property type="protein sequence ID" value="KAH0220916.1"/>
    <property type="molecule type" value="Genomic_DNA"/>
</dbReference>
<feature type="compositionally biased region" description="Polar residues" evidence="1">
    <location>
        <begin position="1"/>
        <end position="21"/>
    </location>
</feature>
<protein>
    <submittedName>
        <fullName evidence="2">Uncharacterized protein</fullName>
    </submittedName>
</protein>
<reference evidence="2" key="1">
    <citation type="journal article" date="2021" name="J Fungi (Basel)">
        <title>Virulence traits and population genomics of the black yeast Aureobasidium melanogenum.</title>
        <authorList>
            <person name="Cernosa A."/>
            <person name="Sun X."/>
            <person name="Gostincar C."/>
            <person name="Fang C."/>
            <person name="Gunde-Cimerman N."/>
            <person name="Song Z."/>
        </authorList>
    </citation>
    <scope>NUCLEOTIDE SEQUENCE</scope>
    <source>
        <strain evidence="2">EXF-8016</strain>
    </source>
</reference>